<dbReference type="GO" id="GO:0005777">
    <property type="term" value="C:peroxisome"/>
    <property type="evidence" value="ECO:0007669"/>
    <property type="project" value="UniProtKB-SubCell"/>
</dbReference>
<dbReference type="GO" id="GO:0046949">
    <property type="term" value="P:fatty-acyl-CoA biosynthetic process"/>
    <property type="evidence" value="ECO:0007669"/>
    <property type="project" value="TreeGrafter"/>
</dbReference>
<dbReference type="PANTHER" id="PTHR24096">
    <property type="entry name" value="LONG-CHAIN-FATTY-ACID--COA LIGASE"/>
    <property type="match status" value="1"/>
</dbReference>
<dbReference type="PROSITE" id="PS00455">
    <property type="entry name" value="AMP_BINDING"/>
    <property type="match status" value="1"/>
</dbReference>
<comment type="caution">
    <text evidence="4">The sequence shown here is derived from an EMBL/GenBank/DDBJ whole genome shotgun (WGS) entry which is preliminary data.</text>
</comment>
<evidence type="ECO:0000256" key="2">
    <source>
        <dbReference type="ARBA" id="ARBA00023140"/>
    </source>
</evidence>
<protein>
    <recommendedName>
        <fullName evidence="3">AMP-dependent synthetase/ligase domain-containing protein</fullName>
    </recommendedName>
</protein>
<sequence>MMSSLSVARLARAVGQSCARASYIKKSHKALTAACIKLHNRNLSADANVEHIFRASIPDVEIPNKDVFNLLYSRSRSWGDKDAIECGLTGRKYTYNELMDASLRWGAALKKILPGLGTVAVMSPNCPEYPILLLGTVAVGGTVTTISPSYVKAEVARQLENADAEVIVVDASLESLVIGACEQLQKSLPILVLGTSSAGNPNIIELLTDKSAPLVEPKENPLDSIGFIPYSSGTTGLPKGVAISQGALAANLVCFTNPIVWPLKDASGGEQSTVIGVLPFYHIYGLHIITMMTLYSGGKIISLPTFTPQDYLRIIKDHKVDVLHLVPPILNFLVYHPSVTPDILTSVNSIFCGAAPVPAASAAKFKEKTKPDVIFQEGFGMTEVLGSHMTPVDDVRLGFCGKPIPNTEVKVVDIETGKSLPAGERGEMCIRGPQ</sequence>
<dbReference type="InterPro" id="IPR000873">
    <property type="entry name" value="AMP-dep_synth/lig_dom"/>
</dbReference>
<evidence type="ECO:0000259" key="3">
    <source>
        <dbReference type="Pfam" id="PF00501"/>
    </source>
</evidence>
<comment type="subcellular location">
    <subcellularLocation>
        <location evidence="1">Peroxisome</location>
    </subcellularLocation>
</comment>
<dbReference type="AlphaFoldDB" id="A0AAV2RM88"/>
<feature type="non-terminal residue" evidence="4">
    <location>
        <position position="434"/>
    </location>
</feature>
<keyword evidence="2" id="KW-0576">Peroxisome</keyword>
<dbReference type="InterPro" id="IPR020845">
    <property type="entry name" value="AMP-binding_CS"/>
</dbReference>
<keyword evidence="5" id="KW-1185">Reference proteome</keyword>
<dbReference type="Gene3D" id="2.30.38.10">
    <property type="entry name" value="Luciferase, Domain 3"/>
    <property type="match status" value="1"/>
</dbReference>
<feature type="domain" description="AMP-dependent synthetase/ligase" evidence="3">
    <location>
        <begin position="76"/>
        <end position="434"/>
    </location>
</feature>
<evidence type="ECO:0000313" key="4">
    <source>
        <dbReference type="EMBL" id="CAL4127675.1"/>
    </source>
</evidence>
<dbReference type="Pfam" id="PF00501">
    <property type="entry name" value="AMP-binding"/>
    <property type="match status" value="1"/>
</dbReference>
<evidence type="ECO:0000256" key="1">
    <source>
        <dbReference type="ARBA" id="ARBA00004275"/>
    </source>
</evidence>
<proteinExistence type="predicted"/>
<dbReference type="EMBL" id="CAXKWB010025234">
    <property type="protein sequence ID" value="CAL4127675.1"/>
    <property type="molecule type" value="Genomic_DNA"/>
</dbReference>
<dbReference type="Proteomes" id="UP001497623">
    <property type="component" value="Unassembled WGS sequence"/>
</dbReference>
<dbReference type="SUPFAM" id="SSF56801">
    <property type="entry name" value="Acetyl-CoA synthetase-like"/>
    <property type="match status" value="1"/>
</dbReference>
<reference evidence="4 5" key="1">
    <citation type="submission" date="2024-05" db="EMBL/GenBank/DDBJ databases">
        <authorList>
            <person name="Wallberg A."/>
        </authorList>
    </citation>
    <scope>NUCLEOTIDE SEQUENCE [LARGE SCALE GENOMIC DNA]</scope>
</reference>
<name>A0AAV2RM88_MEGNR</name>
<gene>
    <name evidence="4" type="ORF">MNOR_LOCUS25905</name>
</gene>
<accession>A0AAV2RM88</accession>
<dbReference type="GO" id="GO:0004467">
    <property type="term" value="F:long-chain fatty acid-CoA ligase activity"/>
    <property type="evidence" value="ECO:0007669"/>
    <property type="project" value="TreeGrafter"/>
</dbReference>
<evidence type="ECO:0000313" key="5">
    <source>
        <dbReference type="Proteomes" id="UP001497623"/>
    </source>
</evidence>
<dbReference type="Gene3D" id="3.40.50.980">
    <property type="match status" value="2"/>
</dbReference>
<organism evidence="4 5">
    <name type="scientific">Meganyctiphanes norvegica</name>
    <name type="common">Northern krill</name>
    <name type="synonym">Thysanopoda norvegica</name>
    <dbReference type="NCBI Taxonomy" id="48144"/>
    <lineage>
        <taxon>Eukaryota</taxon>
        <taxon>Metazoa</taxon>
        <taxon>Ecdysozoa</taxon>
        <taxon>Arthropoda</taxon>
        <taxon>Crustacea</taxon>
        <taxon>Multicrustacea</taxon>
        <taxon>Malacostraca</taxon>
        <taxon>Eumalacostraca</taxon>
        <taxon>Eucarida</taxon>
        <taxon>Euphausiacea</taxon>
        <taxon>Euphausiidae</taxon>
        <taxon>Meganyctiphanes</taxon>
    </lineage>
</organism>
<dbReference type="PANTHER" id="PTHR24096:SF422">
    <property type="entry name" value="BCDNA.GH02901"/>
    <property type="match status" value="1"/>
</dbReference>